<dbReference type="AlphaFoldDB" id="A0A820HT07"/>
<dbReference type="EMBL" id="CAJOAX010046681">
    <property type="protein sequence ID" value="CAF4299800.1"/>
    <property type="molecule type" value="Genomic_DNA"/>
</dbReference>
<gene>
    <name evidence="1" type="ORF">OTI717_LOCUS42008</name>
</gene>
<organism evidence="1 2">
    <name type="scientific">Rotaria sordida</name>
    <dbReference type="NCBI Taxonomy" id="392033"/>
    <lineage>
        <taxon>Eukaryota</taxon>
        <taxon>Metazoa</taxon>
        <taxon>Spiralia</taxon>
        <taxon>Gnathifera</taxon>
        <taxon>Rotifera</taxon>
        <taxon>Eurotatoria</taxon>
        <taxon>Bdelloidea</taxon>
        <taxon>Philodinida</taxon>
        <taxon>Philodinidae</taxon>
        <taxon>Rotaria</taxon>
    </lineage>
</organism>
<proteinExistence type="predicted"/>
<sequence>WERENSLQQKTSLTYSSIQENNQFETSESHHNSIIQVNDLNNIESKTVEGKKCSTV</sequence>
<accession>A0A820HT07</accession>
<reference evidence="1" key="1">
    <citation type="submission" date="2021-02" db="EMBL/GenBank/DDBJ databases">
        <authorList>
            <person name="Nowell W R."/>
        </authorList>
    </citation>
    <scope>NUCLEOTIDE SEQUENCE</scope>
</reference>
<dbReference type="Proteomes" id="UP000663823">
    <property type="component" value="Unassembled WGS sequence"/>
</dbReference>
<name>A0A820HT07_9BILA</name>
<evidence type="ECO:0000313" key="2">
    <source>
        <dbReference type="Proteomes" id="UP000663823"/>
    </source>
</evidence>
<feature type="non-terminal residue" evidence="1">
    <location>
        <position position="1"/>
    </location>
</feature>
<comment type="caution">
    <text evidence="1">The sequence shown here is derived from an EMBL/GenBank/DDBJ whole genome shotgun (WGS) entry which is preliminary data.</text>
</comment>
<protein>
    <submittedName>
        <fullName evidence="1">Uncharacterized protein</fullName>
    </submittedName>
</protein>
<evidence type="ECO:0000313" key="1">
    <source>
        <dbReference type="EMBL" id="CAF4299800.1"/>
    </source>
</evidence>